<evidence type="ECO:0000256" key="1">
    <source>
        <dbReference type="ARBA" id="ARBA00005799"/>
    </source>
</evidence>
<sequence>MQRMIFPFAAIVGQETVKRALLIAVVNPKAGGVLVVGEKGTAKSTLVRSLAEITGEARLIELPLNATEDMVFGGLDMQYAIEQGKRRFLPGILARANNQLLYIDEINLLRQEFLGTLLDAAATGVYRVEREGISCLQAAACTVIGTMNPEEGTLSSQMIDRFGLYAAVSRENKEADRVEIMRRILAYEARPAEFCRQYAAANEAVKQQVAIARSLLQAIVVPEAMILLAAQMCAKAHAPGHRAELFLLEAARAIAALAGRTYLLPADLEEAACYVLPQRMRQEEQPLPPEPPEQNEPEPPGEEPPEQPDNQPPPEPPASQQEQEQPAEQPVPPAGQPESQGSDQEKVADIDTTFPFIRMALALPQDRQERRGSGKRSLTRTDTKQGRYVRSGIPHGQVTDLAFDATLRAAAPYQKFRNTAQCAIAIEREDLRQKIREKRIGSTFLFVVDASGSMGARERMRAVKGAVCAMLQDAYQQRDQVGLIAFRRQTAEVLLPITRSVDLAQKCLRHLPTGGKTPLAEGLTAALKVLASRQQKDREMKPVLVLVTDGRANTTATGGDGMADALKVAGKIHKTGVHSVVIDTESDFVKLGLARTVAREMGSAYYSLRELSEHNIMHIVKNLS</sequence>
<dbReference type="GO" id="GO:0016887">
    <property type="term" value="F:ATP hydrolysis activity"/>
    <property type="evidence" value="ECO:0007669"/>
    <property type="project" value="InterPro"/>
</dbReference>
<dbReference type="GO" id="GO:0016851">
    <property type="term" value="F:magnesium chelatase activity"/>
    <property type="evidence" value="ECO:0007669"/>
    <property type="project" value="UniProtKB-EC"/>
</dbReference>
<dbReference type="Gene3D" id="1.10.8.80">
    <property type="entry name" value="Magnesium chelatase subunit I, C-Terminal domain"/>
    <property type="match status" value="1"/>
</dbReference>
<dbReference type="PANTHER" id="PTHR35023">
    <property type="entry name" value="CHELATASE-RELATED"/>
    <property type="match status" value="1"/>
</dbReference>
<dbReference type="InterPro" id="IPR011704">
    <property type="entry name" value="ATPase_dyneun-rel_AAA"/>
</dbReference>
<feature type="domain" description="VWFA" evidence="3">
    <location>
        <begin position="443"/>
        <end position="623"/>
    </location>
</feature>
<dbReference type="InterPro" id="IPR052989">
    <property type="entry name" value="Mg-chelatase_DI-like"/>
</dbReference>
<dbReference type="InterPro" id="IPR036465">
    <property type="entry name" value="vWFA_dom_sf"/>
</dbReference>
<dbReference type="InterPro" id="IPR002035">
    <property type="entry name" value="VWF_A"/>
</dbReference>
<dbReference type="Gene3D" id="3.40.50.300">
    <property type="entry name" value="P-loop containing nucleotide triphosphate hydrolases"/>
    <property type="match status" value="1"/>
</dbReference>
<dbReference type="CDD" id="cd01451">
    <property type="entry name" value="vWA_Magnesium_chelatase"/>
    <property type="match status" value="1"/>
</dbReference>
<dbReference type="InterPro" id="IPR003593">
    <property type="entry name" value="AAA+_ATPase"/>
</dbReference>
<organism evidence="4">
    <name type="scientific">uncultured Sporomusa sp</name>
    <dbReference type="NCBI Taxonomy" id="307249"/>
    <lineage>
        <taxon>Bacteria</taxon>
        <taxon>Bacillati</taxon>
        <taxon>Bacillota</taxon>
        <taxon>Negativicutes</taxon>
        <taxon>Selenomonadales</taxon>
        <taxon>Sporomusaceae</taxon>
        <taxon>Sporomusa</taxon>
        <taxon>environmental samples</taxon>
    </lineage>
</organism>
<dbReference type="CDD" id="cd00009">
    <property type="entry name" value="AAA"/>
    <property type="match status" value="1"/>
</dbReference>
<evidence type="ECO:0000259" key="3">
    <source>
        <dbReference type="PROSITE" id="PS50234"/>
    </source>
</evidence>
<proteinExistence type="inferred from homology"/>
<keyword evidence="4" id="KW-0436">Ligase</keyword>
<dbReference type="AlphaFoldDB" id="A0A212LVD8"/>
<dbReference type="EMBL" id="FMJE01000004">
    <property type="protein sequence ID" value="SCM81584.1"/>
    <property type="molecule type" value="Genomic_DNA"/>
</dbReference>
<accession>A0A212LVD8</accession>
<dbReference type="GO" id="GO:0005524">
    <property type="term" value="F:ATP binding"/>
    <property type="evidence" value="ECO:0007669"/>
    <property type="project" value="InterPro"/>
</dbReference>
<dbReference type="RefSeq" id="WP_288184573.1">
    <property type="nucleotide sequence ID" value="NZ_LT608335.1"/>
</dbReference>
<dbReference type="PANTHER" id="PTHR35023:SF1">
    <property type="entry name" value="MG-PROTOPORPHYRIN IX CHELATASE"/>
    <property type="match status" value="1"/>
</dbReference>
<dbReference type="Pfam" id="PF13519">
    <property type="entry name" value="VWA_2"/>
    <property type="match status" value="1"/>
</dbReference>
<dbReference type="Pfam" id="PF07728">
    <property type="entry name" value="AAA_5"/>
    <property type="match status" value="1"/>
</dbReference>
<dbReference type="Gene3D" id="3.40.50.410">
    <property type="entry name" value="von Willebrand factor, type A domain"/>
    <property type="match status" value="1"/>
</dbReference>
<protein>
    <submittedName>
        <fullName evidence="4">Magnesium-chelatase subunit ChlD</fullName>
        <ecNumber evidence="4">6.6.1.1</ecNumber>
    </submittedName>
</protein>
<gene>
    <name evidence="4" type="primary">chlD</name>
    <name evidence="4" type="ORF">KL86SPO_40068</name>
</gene>
<dbReference type="EC" id="6.6.1.1" evidence="4"/>
<dbReference type="SMART" id="SM00327">
    <property type="entry name" value="VWA"/>
    <property type="match status" value="1"/>
</dbReference>
<dbReference type="InterPro" id="IPR027417">
    <property type="entry name" value="P-loop_NTPase"/>
</dbReference>
<feature type="region of interest" description="Disordered" evidence="2">
    <location>
        <begin position="282"/>
        <end position="345"/>
    </location>
</feature>
<reference evidence="4" key="1">
    <citation type="submission" date="2016-08" db="EMBL/GenBank/DDBJ databases">
        <authorList>
            <person name="Seilhamer J.J."/>
        </authorList>
    </citation>
    <scope>NUCLEOTIDE SEQUENCE</scope>
    <source>
        <strain evidence="4">86</strain>
    </source>
</reference>
<dbReference type="Pfam" id="PF17863">
    <property type="entry name" value="AAA_lid_2"/>
    <property type="match status" value="1"/>
</dbReference>
<dbReference type="InterPro" id="IPR041702">
    <property type="entry name" value="BchD/ChlD_VWA"/>
</dbReference>
<evidence type="ECO:0000256" key="2">
    <source>
        <dbReference type="SAM" id="MobiDB-lite"/>
    </source>
</evidence>
<name>A0A212LVD8_9FIRM</name>
<dbReference type="SUPFAM" id="SSF53300">
    <property type="entry name" value="vWA-like"/>
    <property type="match status" value="1"/>
</dbReference>
<feature type="region of interest" description="Disordered" evidence="2">
    <location>
        <begin position="360"/>
        <end position="386"/>
    </location>
</feature>
<dbReference type="SUPFAM" id="SSF52540">
    <property type="entry name" value="P-loop containing nucleoside triphosphate hydrolases"/>
    <property type="match status" value="1"/>
</dbReference>
<dbReference type="SMART" id="SM00382">
    <property type="entry name" value="AAA"/>
    <property type="match status" value="1"/>
</dbReference>
<dbReference type="PROSITE" id="PS50234">
    <property type="entry name" value="VWFA"/>
    <property type="match status" value="1"/>
</dbReference>
<evidence type="ECO:0000313" key="4">
    <source>
        <dbReference type="EMBL" id="SCM81584.1"/>
    </source>
</evidence>
<dbReference type="InterPro" id="IPR041628">
    <property type="entry name" value="ChlI/MoxR_AAA_lid"/>
</dbReference>
<comment type="similarity">
    <text evidence="1">Belongs to the Mg-chelatase subunits D/I family.</text>
</comment>
<feature type="compositionally biased region" description="Acidic residues" evidence="2">
    <location>
        <begin position="293"/>
        <end position="306"/>
    </location>
</feature>
<feature type="compositionally biased region" description="Low complexity" evidence="2">
    <location>
        <begin position="318"/>
        <end position="328"/>
    </location>
</feature>